<dbReference type="Gene3D" id="3.30.460.10">
    <property type="entry name" value="Beta Polymerase, domain 2"/>
    <property type="match status" value="1"/>
</dbReference>
<protein>
    <submittedName>
        <fullName evidence="1">Oxalate:formate antiporter</fullName>
    </submittedName>
</protein>
<dbReference type="AlphaFoldDB" id="A0A5M8QPR2"/>
<dbReference type="RefSeq" id="WP_139013733.1">
    <property type="nucleotide sequence ID" value="NZ_VBSN01000059.1"/>
</dbReference>
<name>A0A5M8QPR2_9BACT</name>
<sequence length="259" mass="29346">MIPAEHQKFVDSLAEILVNDPQYIGLAAGGSWIDGQMDHFSDVDLVIVHKADFLSLSKRKSLAGSAGNLLAGFTGEHVGEPRLLICLYDDPLLHVDLKFVSLSDLHTRVEDPVIIWERDMALTAILQNSKAAFPYPDYQWIEDRFWVWIHYAASKIGRGELFETLTFISFMQQNVLGPLALIKNGHLPKGVRKLEMHLPEADFLAIKSTLADYDRQSCLTAIHQIVACYKMLREAVMPDSVERNLPAERRVMLYLKEIE</sequence>
<keyword evidence="2" id="KW-1185">Reference proteome</keyword>
<proteinExistence type="predicted"/>
<evidence type="ECO:0000313" key="2">
    <source>
        <dbReference type="Proteomes" id="UP000323994"/>
    </source>
</evidence>
<reference evidence="1 2" key="1">
    <citation type="submission" date="2019-05" db="EMBL/GenBank/DDBJ databases">
        <authorList>
            <person name="Qu J.-H."/>
        </authorList>
    </citation>
    <scope>NUCLEOTIDE SEQUENCE [LARGE SCALE GENOMIC DNA]</scope>
    <source>
        <strain evidence="1 2">NS28</strain>
    </source>
</reference>
<evidence type="ECO:0000313" key="1">
    <source>
        <dbReference type="EMBL" id="KAA6436974.1"/>
    </source>
</evidence>
<dbReference type="SUPFAM" id="SSF81301">
    <property type="entry name" value="Nucleotidyltransferase"/>
    <property type="match status" value="1"/>
</dbReference>
<dbReference type="EMBL" id="VBSN01000059">
    <property type="protein sequence ID" value="KAA6436974.1"/>
    <property type="molecule type" value="Genomic_DNA"/>
</dbReference>
<organism evidence="1 2">
    <name type="scientific">Dyadobacter flavalbus</name>
    <dbReference type="NCBI Taxonomy" id="2579942"/>
    <lineage>
        <taxon>Bacteria</taxon>
        <taxon>Pseudomonadati</taxon>
        <taxon>Bacteroidota</taxon>
        <taxon>Cytophagia</taxon>
        <taxon>Cytophagales</taxon>
        <taxon>Spirosomataceae</taxon>
        <taxon>Dyadobacter</taxon>
    </lineage>
</organism>
<dbReference type="Proteomes" id="UP000323994">
    <property type="component" value="Unassembled WGS sequence"/>
</dbReference>
<dbReference type="Gene3D" id="1.20.120.330">
    <property type="entry name" value="Nucleotidyltransferases domain 2"/>
    <property type="match status" value="1"/>
</dbReference>
<dbReference type="InterPro" id="IPR043519">
    <property type="entry name" value="NT_sf"/>
</dbReference>
<gene>
    <name evidence="1" type="ORF">FEM33_19830</name>
</gene>
<comment type="caution">
    <text evidence="1">The sequence shown here is derived from an EMBL/GenBank/DDBJ whole genome shotgun (WGS) entry which is preliminary data.</text>
</comment>
<dbReference type="OrthoDB" id="7375008at2"/>
<accession>A0A5M8QPR2</accession>